<protein>
    <submittedName>
        <fullName evidence="4">Polyubiquitin</fullName>
    </submittedName>
</protein>
<dbReference type="EMBL" id="GG738851">
    <property type="protein sequence ID" value="EFC48371.1"/>
    <property type="molecule type" value="Genomic_DNA"/>
</dbReference>
<evidence type="ECO:0000259" key="3">
    <source>
        <dbReference type="PROSITE" id="PS50053"/>
    </source>
</evidence>
<dbReference type="AlphaFoldDB" id="D2V4E1"/>
<dbReference type="GO" id="GO:0008270">
    <property type="term" value="F:zinc ion binding"/>
    <property type="evidence" value="ECO:0007669"/>
    <property type="project" value="InterPro"/>
</dbReference>
<dbReference type="SMART" id="SM00213">
    <property type="entry name" value="UBQ"/>
    <property type="match status" value="1"/>
</dbReference>
<dbReference type="Pfam" id="PF00240">
    <property type="entry name" value="ubiquitin"/>
    <property type="match status" value="1"/>
</dbReference>
<dbReference type="SUPFAM" id="SSF54236">
    <property type="entry name" value="Ubiquitin-like"/>
    <property type="match status" value="1"/>
</dbReference>
<dbReference type="InterPro" id="IPR036864">
    <property type="entry name" value="Zn2-C6_fun-type_DNA-bd_sf"/>
</dbReference>
<dbReference type="InterPro" id="IPR029071">
    <property type="entry name" value="Ubiquitin-like_domsf"/>
</dbReference>
<dbReference type="OrthoDB" id="1555531at2759"/>
<gene>
    <name evidence="4" type="ORF">NAEGRDRAFT_78526</name>
</gene>
<dbReference type="VEuPathDB" id="AmoebaDB:NAEGRDRAFT_78526"/>
<dbReference type="SUPFAM" id="SSF57701">
    <property type="entry name" value="Zn2/Cys6 DNA-binding domain"/>
    <property type="match status" value="1"/>
</dbReference>
<feature type="domain" description="Zn(2)-C6 fungal-type" evidence="2">
    <location>
        <begin position="337"/>
        <end position="368"/>
    </location>
</feature>
<evidence type="ECO:0000256" key="1">
    <source>
        <dbReference type="SAM" id="MobiDB-lite"/>
    </source>
</evidence>
<dbReference type="GO" id="GO:0000981">
    <property type="term" value="F:DNA-binding transcription factor activity, RNA polymerase II-specific"/>
    <property type="evidence" value="ECO:0007669"/>
    <property type="project" value="InterPro"/>
</dbReference>
<feature type="region of interest" description="Disordered" evidence="1">
    <location>
        <begin position="204"/>
        <end position="330"/>
    </location>
</feature>
<dbReference type="eggNOG" id="KOG0001">
    <property type="taxonomic scope" value="Eukaryota"/>
</dbReference>
<feature type="compositionally biased region" description="Basic and acidic residues" evidence="1">
    <location>
        <begin position="251"/>
        <end position="262"/>
    </location>
</feature>
<dbReference type="RefSeq" id="XP_002681115.1">
    <property type="nucleotide sequence ID" value="XM_002681069.1"/>
</dbReference>
<evidence type="ECO:0000259" key="2">
    <source>
        <dbReference type="PROSITE" id="PS50048"/>
    </source>
</evidence>
<dbReference type="Proteomes" id="UP000006671">
    <property type="component" value="Unassembled WGS sequence"/>
</dbReference>
<dbReference type="CDD" id="cd00067">
    <property type="entry name" value="GAL4"/>
    <property type="match status" value="1"/>
</dbReference>
<feature type="domain" description="Ubiquitin-like" evidence="3">
    <location>
        <begin position="56"/>
        <end position="133"/>
    </location>
</feature>
<dbReference type="PROSITE" id="PS50053">
    <property type="entry name" value="UBIQUITIN_2"/>
    <property type="match status" value="1"/>
</dbReference>
<dbReference type="Gene3D" id="3.10.20.90">
    <property type="entry name" value="Phosphatidylinositol 3-kinase Catalytic Subunit, Chain A, domain 1"/>
    <property type="match status" value="1"/>
</dbReference>
<dbReference type="SMART" id="SM00066">
    <property type="entry name" value="GAL4"/>
    <property type="match status" value="1"/>
</dbReference>
<sequence length="648" mass="71321">MMNNCSPSEDSILCVERMNHSCYNNHHHHHHHLQHLTSTLVSPSSCPKYTHPSPNTQVFIKTLSGKTMTLLVDLKKDTILSVKEKIYQKTCIPALKQRLIHRQLQLEDHKKLSDYPTIDKDSTFHLVLRLVAGVNTKSGKSRSKKTIPIKTEDGADAISNQITSDNSSTSLTPTTAVVVADLTIPKPDDGTIDASIINTSSTNELVTTSSSSNNNNSTTTPATTRKSRSKSNASTKKSSKKSTSSSSTTEIKVKEEPMEKDNNTIVLASSDLNSIHSSPSENSTSPSSSTIPSSNSNALEAYSDESETDEDDSDSEGGGKGKRSGKNKKRGSYTKRACINCRTAHAACDSGRPCKRCIQLGKADSCRDAERKRTKKRTLNEYENAPVFFPSLDSFIPLLSGLQPAPPLETVQKSDDTSNMSTNSETSEKKIKDEFTPKSTARIKKEKESKRKSKNQSSSTEQKVERMDIMEISQPEKPLNSELAAIFAPDTAHSTFLDMESSPTTEQDVQMFFNDEDISLDKRGGDNLSEAFNTGVVLSPESNNSQIEEVLPSTALALVPNNPDNQQLISILQSYNGTLPFDLTEAISQSNNNEIVKMLLYEYLRQSQELRELKQLVASLQFTLINLNPPQFSPNSSTPLNDISNNTM</sequence>
<name>D2V4E1_NAEGR</name>
<accession>D2V4E1</accession>
<dbReference type="InterPro" id="IPR001138">
    <property type="entry name" value="Zn2Cys6_DnaBD"/>
</dbReference>
<dbReference type="PROSITE" id="PS50048">
    <property type="entry name" value="ZN2_CY6_FUNGAL_2"/>
    <property type="match status" value="1"/>
</dbReference>
<dbReference type="PROSITE" id="PS00463">
    <property type="entry name" value="ZN2_CY6_FUNGAL_1"/>
    <property type="match status" value="1"/>
</dbReference>
<feature type="compositionally biased region" description="Basic residues" evidence="1">
    <location>
        <begin position="320"/>
        <end position="330"/>
    </location>
</feature>
<evidence type="ECO:0000313" key="4">
    <source>
        <dbReference type="EMBL" id="EFC48371.1"/>
    </source>
</evidence>
<proteinExistence type="predicted"/>
<feature type="compositionally biased region" description="Polar residues" evidence="1">
    <location>
        <begin position="263"/>
        <end position="272"/>
    </location>
</feature>
<keyword evidence="5" id="KW-1185">Reference proteome</keyword>
<reference evidence="4 5" key="1">
    <citation type="journal article" date="2010" name="Cell">
        <title>The genome of Naegleria gruberi illuminates early eukaryotic versatility.</title>
        <authorList>
            <person name="Fritz-Laylin L.K."/>
            <person name="Prochnik S.E."/>
            <person name="Ginger M.L."/>
            <person name="Dacks J.B."/>
            <person name="Carpenter M.L."/>
            <person name="Field M.C."/>
            <person name="Kuo A."/>
            <person name="Paredez A."/>
            <person name="Chapman J."/>
            <person name="Pham J."/>
            <person name="Shu S."/>
            <person name="Neupane R."/>
            <person name="Cipriano M."/>
            <person name="Mancuso J."/>
            <person name="Tu H."/>
            <person name="Salamov A."/>
            <person name="Lindquist E."/>
            <person name="Shapiro H."/>
            <person name="Lucas S."/>
            <person name="Grigoriev I.V."/>
            <person name="Cande W.Z."/>
            <person name="Fulton C."/>
            <person name="Rokhsar D.S."/>
            <person name="Dawson S.C."/>
        </authorList>
    </citation>
    <scope>NUCLEOTIDE SEQUENCE [LARGE SCALE GENOMIC DNA]</scope>
    <source>
        <strain evidence="4 5">NEG-M</strain>
    </source>
</reference>
<feature type="compositionally biased region" description="Acidic residues" evidence="1">
    <location>
        <begin position="302"/>
        <end position="315"/>
    </location>
</feature>
<organism evidence="5">
    <name type="scientific">Naegleria gruberi</name>
    <name type="common">Amoeba</name>
    <dbReference type="NCBI Taxonomy" id="5762"/>
    <lineage>
        <taxon>Eukaryota</taxon>
        <taxon>Discoba</taxon>
        <taxon>Heterolobosea</taxon>
        <taxon>Tetramitia</taxon>
        <taxon>Eutetramitia</taxon>
        <taxon>Vahlkampfiidae</taxon>
        <taxon>Naegleria</taxon>
    </lineage>
</organism>
<dbReference type="InParanoid" id="D2V4E1"/>
<feature type="region of interest" description="Disordered" evidence="1">
    <location>
        <begin position="406"/>
        <end position="467"/>
    </location>
</feature>
<dbReference type="InterPro" id="IPR000626">
    <property type="entry name" value="Ubiquitin-like_dom"/>
</dbReference>
<dbReference type="KEGG" id="ngr:NAEGRDRAFT_78526"/>
<dbReference type="STRING" id="5762.D2V4E1"/>
<dbReference type="Pfam" id="PF00172">
    <property type="entry name" value="Zn_clus"/>
    <property type="match status" value="1"/>
</dbReference>
<feature type="compositionally biased region" description="Basic and acidic residues" evidence="1">
    <location>
        <begin position="426"/>
        <end position="436"/>
    </location>
</feature>
<dbReference type="GeneID" id="8862128"/>
<dbReference type="PANTHER" id="PTHR10666">
    <property type="entry name" value="UBIQUITIN"/>
    <property type="match status" value="1"/>
</dbReference>
<feature type="compositionally biased region" description="Low complexity" evidence="1">
    <location>
        <begin position="204"/>
        <end position="249"/>
    </location>
</feature>
<dbReference type="InterPro" id="IPR050158">
    <property type="entry name" value="Ubiquitin_ubiquitin-like"/>
</dbReference>
<evidence type="ECO:0000313" key="5">
    <source>
        <dbReference type="Proteomes" id="UP000006671"/>
    </source>
</evidence>
<feature type="compositionally biased region" description="Low complexity" evidence="1">
    <location>
        <begin position="273"/>
        <end position="297"/>
    </location>
</feature>